<dbReference type="EMBL" id="KF121433">
    <property type="protein sequence ID" value="AIA88719.1"/>
    <property type="molecule type" value="Genomic_DNA"/>
</dbReference>
<name>A0A060C0G9_9BACT</name>
<reference evidence="1" key="1">
    <citation type="journal article" date="2013" name="Environ. Microbiol.">
        <title>Seasonally variable intestinal metagenomes of the red palm weevil (Rhynchophorus ferrugineus).</title>
        <authorList>
            <person name="Jia S."/>
            <person name="Zhang X."/>
            <person name="Zhang G."/>
            <person name="Yin A."/>
            <person name="Zhang S."/>
            <person name="Li F."/>
            <person name="Wang L."/>
            <person name="Zhao D."/>
            <person name="Yun Q."/>
            <person name="Tala"/>
            <person name="Wang J."/>
            <person name="Sun G."/>
            <person name="Baabdullah M."/>
            <person name="Yu X."/>
            <person name="Hu S."/>
            <person name="Al-Mssallem I.S."/>
            <person name="Yu J."/>
        </authorList>
    </citation>
    <scope>NUCLEOTIDE SEQUENCE</scope>
</reference>
<proteinExistence type="predicted"/>
<evidence type="ECO:0000313" key="1">
    <source>
        <dbReference type="EMBL" id="AIA88719.1"/>
    </source>
</evidence>
<sequence length="105" mass="11319">MYRLSGSGPGRLMSGARPIGYLVPEFPGQTHAFFWRELRAIEESGVPVEVFSTRRPAPGSCPHGFAAEAEARTTYLFPPRSGPVARFLAARLARVARAAAYVGGL</sequence>
<dbReference type="AlphaFoldDB" id="A0A060C0G9"/>
<organism evidence="1">
    <name type="scientific">uncultured Myxococcus sp</name>
    <dbReference type="NCBI Taxonomy" id="420971"/>
    <lineage>
        <taxon>Bacteria</taxon>
        <taxon>Pseudomonadati</taxon>
        <taxon>Myxococcota</taxon>
        <taxon>Myxococcia</taxon>
        <taxon>Myxococcales</taxon>
        <taxon>Cystobacterineae</taxon>
        <taxon>Myxococcaceae</taxon>
        <taxon>Myxococcus</taxon>
        <taxon>environmental samples</taxon>
    </lineage>
</organism>
<feature type="non-terminal residue" evidence="1">
    <location>
        <position position="105"/>
    </location>
</feature>
<accession>A0A060C0G9</accession>
<protein>
    <submittedName>
        <fullName evidence="1">CAZy families GT4 protein</fullName>
    </submittedName>
</protein>